<dbReference type="Proteomes" id="UP000256599">
    <property type="component" value="Unassembled WGS sequence"/>
</dbReference>
<dbReference type="EMBL" id="NXLR01000001">
    <property type="protein sequence ID" value="RDU61049.1"/>
    <property type="molecule type" value="Genomic_DNA"/>
</dbReference>
<sequence length="155" mass="17140">MLLATTQEKIAKLASSLGLYIYDIEMLKEDDRPILRISITRKAPMQIADSHACAVSLSDCENLSSLISPLLDVEENIAHNYYLEVSSPGLERVLKTPSHYSFSLGEYVQVKLMDKSSLEGILQNISESGIDIISQGKSTHIPMGNIKKTKVIFAL</sequence>
<comment type="subcellular location">
    <subcellularLocation>
        <location evidence="3">Cytoplasm</location>
    </subcellularLocation>
</comment>
<dbReference type="Pfam" id="PF17384">
    <property type="entry name" value="DUF150_C"/>
    <property type="match status" value="1"/>
</dbReference>
<evidence type="ECO:0000259" key="4">
    <source>
        <dbReference type="Pfam" id="PF02576"/>
    </source>
</evidence>
<accession>A0A3D8I7C2</accession>
<reference evidence="6 7" key="1">
    <citation type="submission" date="2018-04" db="EMBL/GenBank/DDBJ databases">
        <title>Novel Campyloabacter and Helicobacter Species and Strains.</title>
        <authorList>
            <person name="Mannion A.J."/>
            <person name="Shen Z."/>
            <person name="Fox J.G."/>
        </authorList>
    </citation>
    <scope>NUCLEOTIDE SEQUENCE [LARGE SCALE GENOMIC DNA]</scope>
    <source>
        <strain evidence="6 7">MIT 98-6070</strain>
    </source>
</reference>
<dbReference type="HAMAP" id="MF_01077">
    <property type="entry name" value="RimP"/>
    <property type="match status" value="1"/>
</dbReference>
<dbReference type="InterPro" id="IPR028989">
    <property type="entry name" value="RimP_N"/>
</dbReference>
<comment type="similarity">
    <text evidence="3">Belongs to the RimP family.</text>
</comment>
<dbReference type="GO" id="GO:0006412">
    <property type="term" value="P:translation"/>
    <property type="evidence" value="ECO:0007669"/>
    <property type="project" value="TreeGrafter"/>
</dbReference>
<dbReference type="Gene3D" id="3.30.300.70">
    <property type="entry name" value="RimP-like superfamily, N-terminal"/>
    <property type="match status" value="1"/>
</dbReference>
<keyword evidence="2 3" id="KW-0690">Ribosome biogenesis</keyword>
<keyword evidence="1 3" id="KW-0963">Cytoplasm</keyword>
<proteinExistence type="inferred from homology"/>
<evidence type="ECO:0000256" key="3">
    <source>
        <dbReference type="HAMAP-Rule" id="MF_01077"/>
    </source>
</evidence>
<dbReference type="InterPro" id="IPR035956">
    <property type="entry name" value="RimP_N_sf"/>
</dbReference>
<dbReference type="CDD" id="cd01734">
    <property type="entry name" value="YlxS_C"/>
    <property type="match status" value="1"/>
</dbReference>
<evidence type="ECO:0000259" key="5">
    <source>
        <dbReference type="Pfam" id="PF17384"/>
    </source>
</evidence>
<dbReference type="Pfam" id="PF02576">
    <property type="entry name" value="RimP_N"/>
    <property type="match status" value="1"/>
</dbReference>
<evidence type="ECO:0000256" key="2">
    <source>
        <dbReference type="ARBA" id="ARBA00022517"/>
    </source>
</evidence>
<protein>
    <recommendedName>
        <fullName evidence="3">Ribosome maturation factor RimP</fullName>
    </recommendedName>
</protein>
<evidence type="ECO:0000313" key="6">
    <source>
        <dbReference type="EMBL" id="RDU61049.1"/>
    </source>
</evidence>
<dbReference type="InterPro" id="IPR003728">
    <property type="entry name" value="Ribosome_maturation_RimP"/>
</dbReference>
<dbReference type="OrthoDB" id="9805006at2"/>
<dbReference type="InterPro" id="IPR028998">
    <property type="entry name" value="RimP_C"/>
</dbReference>
<feature type="domain" description="Ribosome maturation factor RimP N-terminal" evidence="4">
    <location>
        <begin position="10"/>
        <end position="91"/>
    </location>
</feature>
<evidence type="ECO:0000313" key="7">
    <source>
        <dbReference type="Proteomes" id="UP000256599"/>
    </source>
</evidence>
<dbReference type="AlphaFoldDB" id="A0A3D8I7C2"/>
<feature type="domain" description="Ribosome maturation factor RimP C-terminal" evidence="5">
    <location>
        <begin position="94"/>
        <end position="153"/>
    </location>
</feature>
<dbReference type="PANTHER" id="PTHR33867:SF1">
    <property type="entry name" value="RIBOSOME MATURATION FACTOR RIMP"/>
    <property type="match status" value="1"/>
</dbReference>
<keyword evidence="7" id="KW-1185">Reference proteome</keyword>
<gene>
    <name evidence="3" type="primary">rimP</name>
    <name evidence="6" type="ORF">CQA63_00645</name>
</gene>
<dbReference type="GO" id="GO:0005829">
    <property type="term" value="C:cytosol"/>
    <property type="evidence" value="ECO:0007669"/>
    <property type="project" value="TreeGrafter"/>
</dbReference>
<dbReference type="RefSeq" id="WP_104699213.1">
    <property type="nucleotide sequence ID" value="NZ_FZPP01000003.1"/>
</dbReference>
<comment type="caution">
    <text evidence="6">The sequence shown here is derived from an EMBL/GenBank/DDBJ whole genome shotgun (WGS) entry which is preliminary data.</text>
</comment>
<comment type="function">
    <text evidence="3">Required for maturation of 30S ribosomal subunits.</text>
</comment>
<evidence type="ECO:0000256" key="1">
    <source>
        <dbReference type="ARBA" id="ARBA00022490"/>
    </source>
</evidence>
<dbReference type="SUPFAM" id="SSF74942">
    <property type="entry name" value="YhbC-like, C-terminal domain"/>
    <property type="match status" value="1"/>
</dbReference>
<dbReference type="GO" id="GO:0000028">
    <property type="term" value="P:ribosomal small subunit assembly"/>
    <property type="evidence" value="ECO:0007669"/>
    <property type="project" value="TreeGrafter"/>
</dbReference>
<dbReference type="PANTHER" id="PTHR33867">
    <property type="entry name" value="RIBOSOME MATURATION FACTOR RIMP"/>
    <property type="match status" value="1"/>
</dbReference>
<dbReference type="SUPFAM" id="SSF75420">
    <property type="entry name" value="YhbC-like, N-terminal domain"/>
    <property type="match status" value="1"/>
</dbReference>
<dbReference type="InterPro" id="IPR036847">
    <property type="entry name" value="RimP_C_sf"/>
</dbReference>
<name>A0A3D8I7C2_9HELI</name>
<organism evidence="6 7">
    <name type="scientific">Helicobacter marmotae</name>
    <dbReference type="NCBI Taxonomy" id="152490"/>
    <lineage>
        <taxon>Bacteria</taxon>
        <taxon>Pseudomonadati</taxon>
        <taxon>Campylobacterota</taxon>
        <taxon>Epsilonproteobacteria</taxon>
        <taxon>Campylobacterales</taxon>
        <taxon>Helicobacteraceae</taxon>
        <taxon>Helicobacter</taxon>
    </lineage>
</organism>